<dbReference type="AlphaFoldDB" id="A0A518GYQ4"/>
<dbReference type="CDD" id="cd01288">
    <property type="entry name" value="FabZ"/>
    <property type="match status" value="1"/>
</dbReference>
<dbReference type="InterPro" id="IPR029069">
    <property type="entry name" value="HotDog_dom_sf"/>
</dbReference>
<keyword evidence="3" id="KW-1185">Reference proteome</keyword>
<evidence type="ECO:0000313" key="3">
    <source>
        <dbReference type="Proteomes" id="UP000317835"/>
    </source>
</evidence>
<keyword evidence="1 2" id="KW-0456">Lyase</keyword>
<dbReference type="EMBL" id="CP036426">
    <property type="protein sequence ID" value="QDV33662.1"/>
    <property type="molecule type" value="Genomic_DNA"/>
</dbReference>
<dbReference type="KEGG" id="tpla:ElP_15380"/>
<dbReference type="SUPFAM" id="SSF54637">
    <property type="entry name" value="Thioesterase/thiol ester dehydrase-isomerase"/>
    <property type="match status" value="1"/>
</dbReference>
<name>A0A518GYQ4_9BACT</name>
<dbReference type="Proteomes" id="UP000317835">
    <property type="component" value="Chromosome"/>
</dbReference>
<protein>
    <submittedName>
        <fullName evidence="2">3-hydroxyacyl-[acyl-carrier-protein] dehydratase FabZ</fullName>
        <ecNumber evidence="2">4.2.1.59</ecNumber>
    </submittedName>
</protein>
<dbReference type="OrthoDB" id="9787658at2"/>
<dbReference type="Gene3D" id="3.10.129.10">
    <property type="entry name" value="Hotdog Thioesterase"/>
    <property type="match status" value="1"/>
</dbReference>
<organism evidence="2 3">
    <name type="scientific">Tautonia plasticadhaerens</name>
    <dbReference type="NCBI Taxonomy" id="2527974"/>
    <lineage>
        <taxon>Bacteria</taxon>
        <taxon>Pseudomonadati</taxon>
        <taxon>Planctomycetota</taxon>
        <taxon>Planctomycetia</taxon>
        <taxon>Isosphaerales</taxon>
        <taxon>Isosphaeraceae</taxon>
        <taxon>Tautonia</taxon>
    </lineage>
</organism>
<evidence type="ECO:0000313" key="2">
    <source>
        <dbReference type="EMBL" id="QDV33662.1"/>
    </source>
</evidence>
<dbReference type="PANTHER" id="PTHR30272:SF1">
    <property type="entry name" value="3-HYDROXYACYL-[ACYL-CARRIER-PROTEIN] DEHYDRATASE"/>
    <property type="match status" value="1"/>
</dbReference>
<dbReference type="PANTHER" id="PTHR30272">
    <property type="entry name" value="3-HYDROXYACYL-[ACYL-CARRIER-PROTEIN] DEHYDRATASE"/>
    <property type="match status" value="1"/>
</dbReference>
<dbReference type="EC" id="4.2.1.59" evidence="2"/>
<dbReference type="GO" id="GO:0019171">
    <property type="term" value="F:(3R)-hydroxyacyl-[acyl-carrier-protein] dehydratase activity"/>
    <property type="evidence" value="ECO:0007669"/>
    <property type="project" value="UniProtKB-EC"/>
</dbReference>
<reference evidence="2 3" key="1">
    <citation type="submission" date="2019-02" db="EMBL/GenBank/DDBJ databases">
        <title>Deep-cultivation of Planctomycetes and their phenomic and genomic characterization uncovers novel biology.</title>
        <authorList>
            <person name="Wiegand S."/>
            <person name="Jogler M."/>
            <person name="Boedeker C."/>
            <person name="Pinto D."/>
            <person name="Vollmers J."/>
            <person name="Rivas-Marin E."/>
            <person name="Kohn T."/>
            <person name="Peeters S.H."/>
            <person name="Heuer A."/>
            <person name="Rast P."/>
            <person name="Oberbeckmann S."/>
            <person name="Bunk B."/>
            <person name="Jeske O."/>
            <person name="Meyerdierks A."/>
            <person name="Storesund J.E."/>
            <person name="Kallscheuer N."/>
            <person name="Luecker S."/>
            <person name="Lage O.M."/>
            <person name="Pohl T."/>
            <person name="Merkel B.J."/>
            <person name="Hornburger P."/>
            <person name="Mueller R.-W."/>
            <person name="Bruemmer F."/>
            <person name="Labrenz M."/>
            <person name="Spormann A.M."/>
            <person name="Op den Camp H."/>
            <person name="Overmann J."/>
            <person name="Amann R."/>
            <person name="Jetten M.S.M."/>
            <person name="Mascher T."/>
            <person name="Medema M.H."/>
            <person name="Devos D.P."/>
            <person name="Kaster A.-K."/>
            <person name="Ovreas L."/>
            <person name="Rohde M."/>
            <person name="Galperin M.Y."/>
            <person name="Jogler C."/>
        </authorList>
    </citation>
    <scope>NUCLEOTIDE SEQUENCE [LARGE SCALE GENOMIC DNA]</scope>
    <source>
        <strain evidence="2 3">ElP</strain>
    </source>
</reference>
<gene>
    <name evidence="2" type="primary">fabZ_2</name>
    <name evidence="2" type="ORF">ElP_15380</name>
</gene>
<dbReference type="RefSeq" id="WP_145268008.1">
    <property type="nucleotide sequence ID" value="NZ_CP036426.1"/>
</dbReference>
<sequence length="181" mass="20309">MRFVLIDRIVDLEPGRRLEAVKNLSLAEEYLADHFPGFPVMPGVLMLEALTQAGAWLIRDMEDFAHSVILLKQARTIKYGSFVEPGRRLVLQVELLKHTDRETEFRGKGVIDDQTMVGGRFTLTRYNLRERDPALHRTDAQIVEQMRDLYSTLRKGSVGAKAMLRNGAVGDAVAMGSAQAP</sequence>
<dbReference type="InterPro" id="IPR013114">
    <property type="entry name" value="FabA_FabZ"/>
</dbReference>
<evidence type="ECO:0000256" key="1">
    <source>
        <dbReference type="ARBA" id="ARBA00023239"/>
    </source>
</evidence>
<accession>A0A518GYQ4</accession>
<proteinExistence type="predicted"/>
<dbReference type="Pfam" id="PF07977">
    <property type="entry name" value="FabA"/>
    <property type="match status" value="1"/>
</dbReference>